<evidence type="ECO:0000313" key="2">
    <source>
        <dbReference type="EMBL" id="GFH30113.1"/>
    </source>
</evidence>
<comment type="caution">
    <text evidence="2">The sequence shown here is derived from an EMBL/GenBank/DDBJ whole genome shotgun (WGS) entry which is preliminary data.</text>
</comment>
<name>A0A6A0ACP0_HAELA</name>
<organism evidence="2 3">
    <name type="scientific">Haematococcus lacustris</name>
    <name type="common">Green alga</name>
    <name type="synonym">Haematococcus pluvialis</name>
    <dbReference type="NCBI Taxonomy" id="44745"/>
    <lineage>
        <taxon>Eukaryota</taxon>
        <taxon>Viridiplantae</taxon>
        <taxon>Chlorophyta</taxon>
        <taxon>core chlorophytes</taxon>
        <taxon>Chlorophyceae</taxon>
        <taxon>CS clade</taxon>
        <taxon>Chlamydomonadales</taxon>
        <taxon>Haematococcaceae</taxon>
        <taxon>Haematococcus</taxon>
    </lineage>
</organism>
<dbReference type="EMBL" id="BLLF01004712">
    <property type="protein sequence ID" value="GFH30113.1"/>
    <property type="molecule type" value="Genomic_DNA"/>
</dbReference>
<dbReference type="AlphaFoldDB" id="A0A6A0ACP0"/>
<sequence>MPTPWQPVSSPPAAGFYRQLTAVQVLRQQLAACPPSLAVELQELQVLEAEARSAAVAAGQHQEEAARLRSALEDMERR</sequence>
<feature type="region of interest" description="Disordered" evidence="1">
    <location>
        <begin position="58"/>
        <end position="78"/>
    </location>
</feature>
<evidence type="ECO:0000256" key="1">
    <source>
        <dbReference type="SAM" id="MobiDB-lite"/>
    </source>
</evidence>
<proteinExistence type="predicted"/>
<reference evidence="2 3" key="1">
    <citation type="submission" date="2020-02" db="EMBL/GenBank/DDBJ databases">
        <title>Draft genome sequence of Haematococcus lacustris strain NIES-144.</title>
        <authorList>
            <person name="Morimoto D."/>
            <person name="Nakagawa S."/>
            <person name="Yoshida T."/>
            <person name="Sawayama S."/>
        </authorList>
    </citation>
    <scope>NUCLEOTIDE SEQUENCE [LARGE SCALE GENOMIC DNA]</scope>
    <source>
        <strain evidence="2 3">NIES-144</strain>
    </source>
</reference>
<accession>A0A6A0ACP0</accession>
<gene>
    <name evidence="2" type="ORF">HaLaN_28901</name>
</gene>
<dbReference type="Proteomes" id="UP000485058">
    <property type="component" value="Unassembled WGS sequence"/>
</dbReference>
<protein>
    <submittedName>
        <fullName evidence="2">Uncharacterized protein</fullName>
    </submittedName>
</protein>
<feature type="compositionally biased region" description="Basic and acidic residues" evidence="1">
    <location>
        <begin position="61"/>
        <end position="78"/>
    </location>
</feature>
<evidence type="ECO:0000313" key="3">
    <source>
        <dbReference type="Proteomes" id="UP000485058"/>
    </source>
</evidence>
<keyword evidence="3" id="KW-1185">Reference proteome</keyword>
<feature type="non-terminal residue" evidence="2">
    <location>
        <position position="78"/>
    </location>
</feature>